<dbReference type="GO" id="GO:0046872">
    <property type="term" value="F:metal ion binding"/>
    <property type="evidence" value="ECO:0007669"/>
    <property type="project" value="UniProtKB-KW"/>
</dbReference>
<keyword evidence="2" id="KW-0662">Pyridine nucleotide biosynthesis</keyword>
<dbReference type="STRING" id="1111728.GCA_000427805_03826"/>
<proteinExistence type="inferred from homology"/>
<dbReference type="InterPro" id="IPR052347">
    <property type="entry name" value="Isochorismatase_Nicotinamidase"/>
</dbReference>
<keyword evidence="12" id="KW-1185">Reference proteome</keyword>
<evidence type="ECO:0000256" key="6">
    <source>
        <dbReference type="ARBA" id="ARBA00039017"/>
    </source>
</evidence>
<feature type="domain" description="Isochorismatase-like" evidence="9">
    <location>
        <begin position="4"/>
        <end position="205"/>
    </location>
</feature>
<keyword evidence="3" id="KW-0479">Metal-binding</keyword>
<keyword evidence="4" id="KW-0378">Hydrolase</keyword>
<dbReference type="FunFam" id="3.40.50.850:FF:000006">
    <property type="entry name" value="Bifunctional pyrazinamidase/nicotinamidase"/>
    <property type="match status" value="1"/>
</dbReference>
<comment type="pathway">
    <text evidence="5">Cofactor biosynthesis; nicotinate biosynthesis; nicotinate from nicotinamide: step 1/1.</text>
</comment>
<accession>A0A2C6CXC8</accession>
<reference evidence="10" key="1">
    <citation type="submission" date="2017-09" db="EMBL/GenBank/DDBJ databases">
        <title>FDA dAtabase for Regulatory Grade micrObial Sequences (FDA-ARGOS): Supporting development and validation of Infectious Disease Dx tests.</title>
        <authorList>
            <person name="Minogue T."/>
            <person name="Wolcott M."/>
            <person name="Wasieloski L."/>
            <person name="Aguilar W."/>
            <person name="Moore D."/>
            <person name="Tallon L.J."/>
            <person name="Sadzewicz L."/>
            <person name="Ott S."/>
            <person name="Zhao X."/>
            <person name="Nagaraj S."/>
            <person name="Vavikolanu K."/>
            <person name="Aluvathingal J."/>
            <person name="Nadendla S."/>
            <person name="Sichtig H."/>
        </authorList>
    </citation>
    <scope>NUCLEOTIDE SEQUENCE</scope>
    <source>
        <strain evidence="10">FDAARGOS_387</strain>
    </source>
</reference>
<name>A0A2C6CXC8_9GAMM</name>
<evidence type="ECO:0000256" key="7">
    <source>
        <dbReference type="ARBA" id="ARBA00043224"/>
    </source>
</evidence>
<dbReference type="CDD" id="cd01011">
    <property type="entry name" value="nicotinamidase"/>
    <property type="match status" value="1"/>
</dbReference>
<gene>
    <name evidence="10" type="ORF">CRN84_19345</name>
    <name evidence="11" type="ORF">NCTC12282_05303</name>
</gene>
<dbReference type="EMBL" id="CAADJA010000002">
    <property type="protein sequence ID" value="VFS51654.1"/>
    <property type="molecule type" value="Genomic_DNA"/>
</dbReference>
<dbReference type="Proteomes" id="UP000373449">
    <property type="component" value="Unassembled WGS sequence"/>
</dbReference>
<dbReference type="InterPro" id="IPR036380">
    <property type="entry name" value="Isochorismatase-like_sf"/>
</dbReference>
<dbReference type="PANTHER" id="PTHR11080">
    <property type="entry name" value="PYRAZINAMIDASE/NICOTINAMIDASE"/>
    <property type="match status" value="1"/>
</dbReference>
<dbReference type="InterPro" id="IPR000868">
    <property type="entry name" value="Isochorismatase-like_dom"/>
</dbReference>
<dbReference type="GO" id="GO:0019363">
    <property type="term" value="P:pyridine nucleotide biosynthetic process"/>
    <property type="evidence" value="ECO:0007669"/>
    <property type="project" value="UniProtKB-KW"/>
</dbReference>
<evidence type="ECO:0000256" key="3">
    <source>
        <dbReference type="ARBA" id="ARBA00022723"/>
    </source>
</evidence>
<evidence type="ECO:0000313" key="13">
    <source>
        <dbReference type="Proteomes" id="UP000373449"/>
    </source>
</evidence>
<comment type="similarity">
    <text evidence="1">Belongs to the isochorismatase family.</text>
</comment>
<evidence type="ECO:0000259" key="9">
    <source>
        <dbReference type="Pfam" id="PF00857"/>
    </source>
</evidence>
<evidence type="ECO:0000313" key="11">
    <source>
        <dbReference type="EMBL" id="VFS51654.1"/>
    </source>
</evidence>
<evidence type="ECO:0000256" key="1">
    <source>
        <dbReference type="ARBA" id="ARBA00006336"/>
    </source>
</evidence>
<evidence type="ECO:0000313" key="12">
    <source>
        <dbReference type="Proteomes" id="UP000224974"/>
    </source>
</evidence>
<dbReference type="NCBIfam" id="NF008623">
    <property type="entry name" value="PRK11609.1"/>
    <property type="match status" value="1"/>
</dbReference>
<dbReference type="Gene3D" id="3.40.50.850">
    <property type="entry name" value="Isochorismatase-like"/>
    <property type="match status" value="1"/>
</dbReference>
<evidence type="ECO:0000313" key="10">
    <source>
        <dbReference type="EMBL" id="PHI31339.1"/>
    </source>
</evidence>
<protein>
    <recommendedName>
        <fullName evidence="8">Nicotinamidase</fullName>
        <ecNumber evidence="6">3.5.1.19</ecNumber>
    </recommendedName>
    <alternativeName>
        <fullName evidence="7">Nicotinamide deamidase</fullName>
    </alternativeName>
</protein>
<dbReference type="Proteomes" id="UP000224974">
    <property type="component" value="Unassembled WGS sequence"/>
</dbReference>
<organism evidence="10 12">
    <name type="scientific">Budvicia aquatica</name>
    <dbReference type="NCBI Taxonomy" id="82979"/>
    <lineage>
        <taxon>Bacteria</taxon>
        <taxon>Pseudomonadati</taxon>
        <taxon>Pseudomonadota</taxon>
        <taxon>Gammaproteobacteria</taxon>
        <taxon>Enterobacterales</taxon>
        <taxon>Budviciaceae</taxon>
        <taxon>Budvicia</taxon>
    </lineage>
</organism>
<dbReference type="PANTHER" id="PTHR11080:SF2">
    <property type="entry name" value="LD05707P"/>
    <property type="match status" value="1"/>
</dbReference>
<dbReference type="Pfam" id="PF00857">
    <property type="entry name" value="Isochorismatase"/>
    <property type="match status" value="1"/>
</dbReference>
<reference evidence="11 13" key="3">
    <citation type="submission" date="2019-03" db="EMBL/GenBank/DDBJ databases">
        <authorList>
            <consortium name="Pathogen Informatics"/>
        </authorList>
    </citation>
    <scope>NUCLEOTIDE SEQUENCE [LARGE SCALE GENOMIC DNA]</scope>
    <source>
        <strain evidence="11 13">NCTC12282</strain>
    </source>
</reference>
<dbReference type="EMBL" id="PDDX01000001">
    <property type="protein sequence ID" value="PHI31339.1"/>
    <property type="molecule type" value="Genomic_DNA"/>
</dbReference>
<evidence type="ECO:0000256" key="2">
    <source>
        <dbReference type="ARBA" id="ARBA00022642"/>
    </source>
</evidence>
<reference evidence="12" key="2">
    <citation type="submission" date="2017-09" db="EMBL/GenBank/DDBJ databases">
        <title>FDA dAtabase for Regulatory Grade micrObial Sequences (FDA-ARGOS): Supporting development and validation of Infectious Disease Dx tests.</title>
        <authorList>
            <person name="Minogue T."/>
            <person name="Wolcott M."/>
            <person name="Wasieloski L."/>
            <person name="Aguilar W."/>
            <person name="Moore D."/>
            <person name="Tallon L."/>
            <person name="Sadzewicz L."/>
            <person name="Ott S."/>
            <person name="Zhao X."/>
            <person name="Nagaraj S."/>
            <person name="Vavikolanu K."/>
            <person name="Aluvathingal J."/>
            <person name="Nadendla S."/>
            <person name="Sichtig H."/>
        </authorList>
    </citation>
    <scope>NUCLEOTIDE SEQUENCE [LARGE SCALE GENOMIC DNA]</scope>
    <source>
        <strain evidence="12">FDAARGOS_387</strain>
    </source>
</reference>
<dbReference type="AlphaFoldDB" id="A0A2C6CXC8"/>
<dbReference type="GO" id="GO:0008936">
    <property type="term" value="F:nicotinamidase activity"/>
    <property type="evidence" value="ECO:0007669"/>
    <property type="project" value="UniProtKB-EC"/>
</dbReference>
<dbReference type="OrthoDB" id="9791276at2"/>
<dbReference type="RefSeq" id="WP_029093494.1">
    <property type="nucleotide sequence ID" value="NZ_CAADJA010000002.1"/>
</dbReference>
<evidence type="ECO:0000256" key="5">
    <source>
        <dbReference type="ARBA" id="ARBA00037900"/>
    </source>
</evidence>
<dbReference type="SUPFAM" id="SSF52499">
    <property type="entry name" value="Isochorismatase-like hydrolases"/>
    <property type="match status" value="1"/>
</dbReference>
<evidence type="ECO:0000256" key="4">
    <source>
        <dbReference type="ARBA" id="ARBA00022801"/>
    </source>
</evidence>
<dbReference type="EC" id="3.5.1.19" evidence="6"/>
<evidence type="ECO:0000256" key="8">
    <source>
        <dbReference type="ARBA" id="ARBA00072277"/>
    </source>
</evidence>
<sequence>MNNALLLVDLQNDFCFNGALAVPEGDEVIKVANQAIHNFRRRNQPIIASLDWHPANHKSFAVNSGTQVGESGILNGLPQVWWPVHCVEKTQGAMLHQQLEKEYINKLFVKGCDCDVDSYSAFFDNGKQNSTGLNEWLSGQKIERLTILGLATDYCVKYTVLDGLRLGYAVDVVIDGCRGVNLRPNDSNNALLEMQAEGARLLKLEEI</sequence>